<evidence type="ECO:0000313" key="13">
    <source>
        <dbReference type="EMBL" id="TGZ79575.1"/>
    </source>
</evidence>
<reference evidence="13 14" key="1">
    <citation type="submission" date="2019-04" db="EMBL/GenBank/DDBJ databases">
        <title>Comparative genomics and transcriptomics to analyze fruiting body development in filamentous ascomycetes.</title>
        <authorList>
            <consortium name="DOE Joint Genome Institute"/>
            <person name="Lutkenhaus R."/>
            <person name="Traeger S."/>
            <person name="Breuer J."/>
            <person name="Kuo A."/>
            <person name="Lipzen A."/>
            <person name="Pangilinan J."/>
            <person name="Dilworth D."/>
            <person name="Sandor L."/>
            <person name="Poggeler S."/>
            <person name="Barry K."/>
            <person name="Grigoriev I.V."/>
            <person name="Nowrousian M."/>
        </authorList>
    </citation>
    <scope>NUCLEOTIDE SEQUENCE [LARGE SCALE GENOMIC DNA]</scope>
    <source>
        <strain evidence="13 14">CBS 389.68</strain>
    </source>
</reference>
<feature type="non-terminal residue" evidence="13">
    <location>
        <position position="1"/>
    </location>
</feature>
<dbReference type="GO" id="GO:0004649">
    <property type="term" value="F:poly(ADP-ribose) glycohydrolase activity"/>
    <property type="evidence" value="ECO:0007669"/>
    <property type="project" value="UniProtKB-EC"/>
</dbReference>
<dbReference type="PANTHER" id="PTHR16222">
    <property type="entry name" value="ADP-RIBOSYLGLYCOHYDROLASE"/>
    <property type="match status" value="1"/>
</dbReference>
<feature type="non-terminal residue" evidence="13">
    <location>
        <position position="332"/>
    </location>
</feature>
<dbReference type="EC" id="3.2.1.143" evidence="2"/>
<accession>A0A4V3SIC9</accession>
<dbReference type="InParanoid" id="A0A4V3SIC9"/>
<sequence length="332" mass="37497">SLLSLAMVDALGAPVEFCPRDTFPPVTNYLPTRHFSLPPGTPTDDTSMALCLATSLLSMRTFSPSSQAANYIRWFRHGYLSATGHCFDIGNCTRKALKLWEQGEAQGLEVWKAEKGREWPWFKEQKGNGGLMRVLPVALVMWREPLVARRWARESSKTTHPAVMSQLACEVYVELVGGIIRGEFYDPETRRLDKKLFVERLETWEGWKRDERGLLRKENERSQCEVLRQAMTGVGKLKREKVSSSGYVLSTLQAAIWAFLASDGFVEGARLVVNLGDDADTVGAVYGGLAGAWYGGVESDRERRQWWKDETVTEWRRGLQMAKEIVTIAEDI</sequence>
<dbReference type="OrthoDB" id="2021138at2759"/>
<feature type="binding site" evidence="12">
    <location>
        <position position="44"/>
    </location>
    <ligand>
        <name>Mg(2+)</name>
        <dbReference type="ChEBI" id="CHEBI:18420"/>
        <label>1</label>
    </ligand>
</feature>
<feature type="binding site" evidence="12">
    <location>
        <position position="45"/>
    </location>
    <ligand>
        <name>Mg(2+)</name>
        <dbReference type="ChEBI" id="CHEBI:18420"/>
        <label>1</label>
    </ligand>
</feature>
<comment type="cofactor">
    <cofactor evidence="12">
        <name>Mg(2+)</name>
        <dbReference type="ChEBI" id="CHEBI:18420"/>
    </cofactor>
    <text evidence="12">Binds 2 magnesium ions per subunit.</text>
</comment>
<dbReference type="Pfam" id="PF03747">
    <property type="entry name" value="ADP_ribosyl_GH"/>
    <property type="match status" value="1"/>
</dbReference>
<evidence type="ECO:0000256" key="1">
    <source>
        <dbReference type="ARBA" id="ARBA00010702"/>
    </source>
</evidence>
<evidence type="ECO:0000256" key="6">
    <source>
        <dbReference type="ARBA" id="ARBA00042471"/>
    </source>
</evidence>
<dbReference type="AlphaFoldDB" id="A0A4V3SIC9"/>
<keyword evidence="12" id="KW-0460">Magnesium</keyword>
<dbReference type="GO" id="GO:0046872">
    <property type="term" value="F:metal ion binding"/>
    <property type="evidence" value="ECO:0007669"/>
    <property type="project" value="UniProtKB-KW"/>
</dbReference>
<dbReference type="STRING" id="341454.A0A4V3SIC9"/>
<evidence type="ECO:0000256" key="3">
    <source>
        <dbReference type="ARBA" id="ARBA00022801"/>
    </source>
</evidence>
<feature type="binding site" evidence="12">
    <location>
        <position position="280"/>
    </location>
    <ligand>
        <name>Mg(2+)</name>
        <dbReference type="ChEBI" id="CHEBI:18420"/>
        <label>1</label>
    </ligand>
</feature>
<evidence type="ECO:0000256" key="2">
    <source>
        <dbReference type="ARBA" id="ARBA00012255"/>
    </source>
</evidence>
<evidence type="ECO:0000256" key="5">
    <source>
        <dbReference type="ARBA" id="ARBA00042398"/>
    </source>
</evidence>
<name>A0A4V3SIC9_9PEZI</name>
<gene>
    <name evidence="13" type="ORF">EX30DRAFT_299956</name>
</gene>
<evidence type="ECO:0000313" key="14">
    <source>
        <dbReference type="Proteomes" id="UP000298138"/>
    </source>
</evidence>
<proteinExistence type="inferred from homology"/>
<dbReference type="SUPFAM" id="SSF101478">
    <property type="entry name" value="ADP-ribosylglycohydrolase"/>
    <property type="match status" value="1"/>
</dbReference>
<dbReference type="Gene3D" id="1.10.4080.10">
    <property type="entry name" value="ADP-ribosylation/Crystallin J1"/>
    <property type="match status" value="1"/>
</dbReference>
<evidence type="ECO:0000256" key="7">
    <source>
        <dbReference type="ARBA" id="ARBA00042722"/>
    </source>
</evidence>
<feature type="binding site" evidence="12">
    <location>
        <position position="43"/>
    </location>
    <ligand>
        <name>Mg(2+)</name>
        <dbReference type="ChEBI" id="CHEBI:18420"/>
        <label>1</label>
    </ligand>
</feature>
<evidence type="ECO:0000256" key="8">
    <source>
        <dbReference type="ARBA" id="ARBA00042850"/>
    </source>
</evidence>
<feature type="binding site" evidence="12">
    <location>
        <position position="278"/>
    </location>
    <ligand>
        <name>Mg(2+)</name>
        <dbReference type="ChEBI" id="CHEBI:18420"/>
        <label>1</label>
    </ligand>
</feature>
<comment type="catalytic activity">
    <reaction evidence="11">
        <text>alpha-NAD(+) + H2O = ADP-D-ribose + nicotinamide + H(+)</text>
        <dbReference type="Rhea" id="RHEA:68792"/>
        <dbReference type="ChEBI" id="CHEBI:15377"/>
        <dbReference type="ChEBI" id="CHEBI:15378"/>
        <dbReference type="ChEBI" id="CHEBI:17154"/>
        <dbReference type="ChEBI" id="CHEBI:57967"/>
        <dbReference type="ChEBI" id="CHEBI:77017"/>
    </reaction>
</comment>
<feature type="binding site" evidence="12">
    <location>
        <position position="281"/>
    </location>
    <ligand>
        <name>Mg(2+)</name>
        <dbReference type="ChEBI" id="CHEBI:18420"/>
        <label>1</label>
    </ligand>
</feature>
<dbReference type="EMBL" id="ML220130">
    <property type="protein sequence ID" value="TGZ79575.1"/>
    <property type="molecule type" value="Genomic_DNA"/>
</dbReference>
<dbReference type="InterPro" id="IPR050792">
    <property type="entry name" value="ADP-ribosylglycohydrolase"/>
</dbReference>
<keyword evidence="3 13" id="KW-0378">Hydrolase</keyword>
<evidence type="ECO:0000256" key="12">
    <source>
        <dbReference type="PIRSR" id="PIRSR605502-1"/>
    </source>
</evidence>
<evidence type="ECO:0000256" key="10">
    <source>
        <dbReference type="ARBA" id="ARBA00043193"/>
    </source>
</evidence>
<keyword evidence="14" id="KW-1185">Reference proteome</keyword>
<dbReference type="PANTHER" id="PTHR16222:SF24">
    <property type="entry name" value="ADP-RIBOSYLHYDROLASE ARH3"/>
    <property type="match status" value="1"/>
</dbReference>
<comment type="similarity">
    <text evidence="1">Belongs to the ADP-ribosylglycohydrolase family.</text>
</comment>
<organism evidence="13 14">
    <name type="scientific">Ascodesmis nigricans</name>
    <dbReference type="NCBI Taxonomy" id="341454"/>
    <lineage>
        <taxon>Eukaryota</taxon>
        <taxon>Fungi</taxon>
        <taxon>Dikarya</taxon>
        <taxon>Ascomycota</taxon>
        <taxon>Pezizomycotina</taxon>
        <taxon>Pezizomycetes</taxon>
        <taxon>Pezizales</taxon>
        <taxon>Ascodesmidaceae</taxon>
        <taxon>Ascodesmis</taxon>
    </lineage>
</organism>
<evidence type="ECO:0000256" key="11">
    <source>
        <dbReference type="ARBA" id="ARBA00049015"/>
    </source>
</evidence>
<keyword evidence="12" id="KW-0479">Metal-binding</keyword>
<evidence type="ECO:0000256" key="9">
    <source>
        <dbReference type="ARBA" id="ARBA00043187"/>
    </source>
</evidence>
<protein>
    <recommendedName>
        <fullName evidence="4">ADP-ribosylhydrolase ARH3</fullName>
        <ecNumber evidence="2">3.2.1.143</ecNumber>
    </recommendedName>
    <alternativeName>
        <fullName evidence="5">ADP-ribose glycohydrolase ARH3</fullName>
    </alternativeName>
    <alternativeName>
        <fullName evidence="6">ADP-ribosylhydrolase 3</fullName>
    </alternativeName>
    <alternativeName>
        <fullName evidence="9">O-acetyl-ADP-ribose deacetylase ARH3</fullName>
    </alternativeName>
    <alternativeName>
        <fullName evidence="10">Poly(ADP-ribose) glycohydrolase ARH3</fullName>
    </alternativeName>
    <alternativeName>
        <fullName evidence="8">[Protein ADP-ribosylarginine] hydrolase-like protein 2</fullName>
    </alternativeName>
    <alternativeName>
        <fullName evidence="7">[Protein ADP-ribosylserine] hydrolase</fullName>
    </alternativeName>
</protein>
<dbReference type="Proteomes" id="UP000298138">
    <property type="component" value="Unassembled WGS sequence"/>
</dbReference>
<evidence type="ECO:0000256" key="4">
    <source>
        <dbReference type="ARBA" id="ARBA00041057"/>
    </source>
</evidence>
<dbReference type="InterPro" id="IPR036705">
    <property type="entry name" value="Ribosyl_crysJ1_sf"/>
</dbReference>
<dbReference type="InterPro" id="IPR005502">
    <property type="entry name" value="Ribosyl_crysJ1"/>
</dbReference>